<reference evidence="1" key="2">
    <citation type="submission" date="2023-06" db="EMBL/GenBank/DDBJ databases">
        <authorList>
            <consortium name="Lawrence Berkeley National Laboratory"/>
            <person name="Haridas S."/>
            <person name="Hensen N."/>
            <person name="Bonometti L."/>
            <person name="Westerberg I."/>
            <person name="Brannstrom I.O."/>
            <person name="Guillou S."/>
            <person name="Cros-Aarteil S."/>
            <person name="Calhoun S."/>
            <person name="Kuo A."/>
            <person name="Mondo S."/>
            <person name="Pangilinan J."/>
            <person name="Riley R."/>
            <person name="Labutti K."/>
            <person name="Andreopoulos B."/>
            <person name="Lipzen A."/>
            <person name="Chen C."/>
            <person name="Yanf M."/>
            <person name="Daum C."/>
            <person name="Ng V."/>
            <person name="Clum A."/>
            <person name="Steindorff A."/>
            <person name="Ohm R."/>
            <person name="Martin F."/>
            <person name="Silar P."/>
            <person name="Natvig D."/>
            <person name="Lalanne C."/>
            <person name="Gautier V."/>
            <person name="Ament-Velasquez S.L."/>
            <person name="Kruys A."/>
            <person name="Hutchinson M.I."/>
            <person name="Powell A.J."/>
            <person name="Barry K."/>
            <person name="Miller A.N."/>
            <person name="Grigoriev I.V."/>
            <person name="Debuchy R."/>
            <person name="Gladieux P."/>
            <person name="Thoren M.H."/>
            <person name="Johannesson H."/>
        </authorList>
    </citation>
    <scope>NUCLEOTIDE SEQUENCE</scope>
    <source>
        <strain evidence="1">CBS 955.72</strain>
    </source>
</reference>
<evidence type="ECO:0000313" key="1">
    <source>
        <dbReference type="EMBL" id="KAK3354021.1"/>
    </source>
</evidence>
<proteinExistence type="predicted"/>
<name>A0AAJ0MEZ4_9PEZI</name>
<evidence type="ECO:0000313" key="2">
    <source>
        <dbReference type="Proteomes" id="UP001275084"/>
    </source>
</evidence>
<protein>
    <submittedName>
        <fullName evidence="1">Uncharacterized protein</fullName>
    </submittedName>
</protein>
<comment type="caution">
    <text evidence="1">The sequence shown here is derived from an EMBL/GenBank/DDBJ whole genome shotgun (WGS) entry which is preliminary data.</text>
</comment>
<reference evidence="1" key="1">
    <citation type="journal article" date="2023" name="Mol. Phylogenet. Evol.">
        <title>Genome-scale phylogeny and comparative genomics of the fungal order Sordariales.</title>
        <authorList>
            <person name="Hensen N."/>
            <person name="Bonometti L."/>
            <person name="Westerberg I."/>
            <person name="Brannstrom I.O."/>
            <person name="Guillou S."/>
            <person name="Cros-Aarteil S."/>
            <person name="Calhoun S."/>
            <person name="Haridas S."/>
            <person name="Kuo A."/>
            <person name="Mondo S."/>
            <person name="Pangilinan J."/>
            <person name="Riley R."/>
            <person name="LaButti K."/>
            <person name="Andreopoulos B."/>
            <person name="Lipzen A."/>
            <person name="Chen C."/>
            <person name="Yan M."/>
            <person name="Daum C."/>
            <person name="Ng V."/>
            <person name="Clum A."/>
            <person name="Steindorff A."/>
            <person name="Ohm R.A."/>
            <person name="Martin F."/>
            <person name="Silar P."/>
            <person name="Natvig D.O."/>
            <person name="Lalanne C."/>
            <person name="Gautier V."/>
            <person name="Ament-Velasquez S.L."/>
            <person name="Kruys A."/>
            <person name="Hutchinson M.I."/>
            <person name="Powell A.J."/>
            <person name="Barry K."/>
            <person name="Miller A.N."/>
            <person name="Grigoriev I.V."/>
            <person name="Debuchy R."/>
            <person name="Gladieux P."/>
            <person name="Hiltunen Thoren M."/>
            <person name="Johannesson H."/>
        </authorList>
    </citation>
    <scope>NUCLEOTIDE SEQUENCE</scope>
    <source>
        <strain evidence="1">CBS 955.72</strain>
    </source>
</reference>
<dbReference type="Proteomes" id="UP001275084">
    <property type="component" value="Unassembled WGS sequence"/>
</dbReference>
<gene>
    <name evidence="1" type="ORF">B0T25DRAFT_224323</name>
</gene>
<dbReference type="EMBL" id="JAUIQD010000004">
    <property type="protein sequence ID" value="KAK3354021.1"/>
    <property type="molecule type" value="Genomic_DNA"/>
</dbReference>
<dbReference type="AlphaFoldDB" id="A0AAJ0MEZ4"/>
<sequence>MVVDRSSSLNLIPTRKVVQFIHQSVKDFFIAKSLRDLHSSMDSCQDNTSGVTGVEEMAHHQLWQTCISISYLATDEIESILLDARWFKYSFEHAFLLYAAEWWVTHVRQNKLGGISQNERFLEHFEWPHKTQRHFTGLL</sequence>
<accession>A0AAJ0MEZ4</accession>
<organism evidence="1 2">
    <name type="scientific">Lasiosphaeria hispida</name>
    <dbReference type="NCBI Taxonomy" id="260671"/>
    <lineage>
        <taxon>Eukaryota</taxon>
        <taxon>Fungi</taxon>
        <taxon>Dikarya</taxon>
        <taxon>Ascomycota</taxon>
        <taxon>Pezizomycotina</taxon>
        <taxon>Sordariomycetes</taxon>
        <taxon>Sordariomycetidae</taxon>
        <taxon>Sordariales</taxon>
        <taxon>Lasiosphaeriaceae</taxon>
        <taxon>Lasiosphaeria</taxon>
    </lineage>
</organism>
<keyword evidence="2" id="KW-1185">Reference proteome</keyword>